<keyword evidence="1" id="KW-0732">Signal</keyword>
<sequence length="131" mass="14286">MMSNGTHLAFATGFASCQKMRRGVCLLLVLSLVGQSLSQTTTNTFGIGDTIRRVLTTYPWFAIAAAAPFIAANSLGPNPSGLMLSRPPFPPPPPFFRRPFPMMPFMRPPPPPIFVVRHGKEIGILDYNAVL</sequence>
<dbReference type="AlphaFoldDB" id="A0A8W8IC20"/>
<keyword evidence="3" id="KW-1185">Reference proteome</keyword>
<evidence type="ECO:0000256" key="1">
    <source>
        <dbReference type="SAM" id="SignalP"/>
    </source>
</evidence>
<name>A0A8W8IC20_MAGGI</name>
<dbReference type="EnsemblMetazoa" id="G13301.2">
    <property type="protein sequence ID" value="G13301.2:cds"/>
    <property type="gene ID" value="G13301"/>
</dbReference>
<evidence type="ECO:0000313" key="2">
    <source>
        <dbReference type="EnsemblMetazoa" id="G13301.2:cds"/>
    </source>
</evidence>
<feature type="chain" id="PRO_5036492057" evidence="1">
    <location>
        <begin position="39"/>
        <end position="131"/>
    </location>
</feature>
<organism evidence="2 3">
    <name type="scientific">Magallana gigas</name>
    <name type="common">Pacific oyster</name>
    <name type="synonym">Crassostrea gigas</name>
    <dbReference type="NCBI Taxonomy" id="29159"/>
    <lineage>
        <taxon>Eukaryota</taxon>
        <taxon>Metazoa</taxon>
        <taxon>Spiralia</taxon>
        <taxon>Lophotrochozoa</taxon>
        <taxon>Mollusca</taxon>
        <taxon>Bivalvia</taxon>
        <taxon>Autobranchia</taxon>
        <taxon>Pteriomorphia</taxon>
        <taxon>Ostreida</taxon>
        <taxon>Ostreoidea</taxon>
        <taxon>Ostreidae</taxon>
        <taxon>Magallana</taxon>
    </lineage>
</organism>
<evidence type="ECO:0000313" key="3">
    <source>
        <dbReference type="Proteomes" id="UP000005408"/>
    </source>
</evidence>
<feature type="signal peptide" evidence="1">
    <location>
        <begin position="1"/>
        <end position="38"/>
    </location>
</feature>
<dbReference type="Proteomes" id="UP000005408">
    <property type="component" value="Unassembled WGS sequence"/>
</dbReference>
<protein>
    <submittedName>
        <fullName evidence="2">Uncharacterized protein</fullName>
    </submittedName>
</protein>
<reference evidence="2" key="1">
    <citation type="submission" date="2022-08" db="UniProtKB">
        <authorList>
            <consortium name="EnsemblMetazoa"/>
        </authorList>
    </citation>
    <scope>IDENTIFICATION</scope>
    <source>
        <strain evidence="2">05x7-T-G4-1.051#20</strain>
    </source>
</reference>
<proteinExistence type="predicted"/>
<accession>A0A8W8IC20</accession>